<dbReference type="Proteomes" id="UP000217561">
    <property type="component" value="Unassembled WGS sequence"/>
</dbReference>
<dbReference type="PRINTS" id="PR01011">
    <property type="entry name" value="GLUTPROXDASE"/>
</dbReference>
<keyword evidence="7" id="KW-1185">Reference proteome</keyword>
<proteinExistence type="inferred from homology"/>
<comment type="caution">
    <text evidence="6">The sequence shown here is derived from an EMBL/GenBank/DDBJ whole genome shotgun (WGS) entry which is preliminary data.</text>
</comment>
<dbReference type="InterPro" id="IPR029760">
    <property type="entry name" value="GPX_CS"/>
</dbReference>
<dbReference type="InterPro" id="IPR013766">
    <property type="entry name" value="Thioredoxin_domain"/>
</dbReference>
<dbReference type="PANTHER" id="PTHR11592:SF78">
    <property type="entry name" value="GLUTATHIONE PEROXIDASE"/>
    <property type="match status" value="1"/>
</dbReference>
<reference evidence="6 7" key="1">
    <citation type="submission" date="2017-08" db="EMBL/GenBank/DDBJ databases">
        <title>Salimicrobium alkalisoli sp. nov., isolated from saline alkaline soil.</title>
        <authorList>
            <person name="Zhang G."/>
            <person name="Xiong Q."/>
        </authorList>
    </citation>
    <scope>NUCLEOTIDE SEQUENCE [LARGE SCALE GENOMIC DNA]</scope>
    <source>
        <strain evidence="6 7">WN024</strain>
    </source>
</reference>
<feature type="domain" description="Thioredoxin" evidence="5">
    <location>
        <begin position="1"/>
        <end position="159"/>
    </location>
</feature>
<protein>
    <recommendedName>
        <fullName evidence="4">Glutathione peroxidase</fullName>
    </recommendedName>
</protein>
<dbReference type="GO" id="GO:0004601">
    <property type="term" value="F:peroxidase activity"/>
    <property type="evidence" value="ECO:0007669"/>
    <property type="project" value="UniProtKB-KW"/>
</dbReference>
<comment type="similarity">
    <text evidence="1 4">Belongs to the glutathione peroxidase family.</text>
</comment>
<dbReference type="Gene3D" id="3.40.30.10">
    <property type="entry name" value="Glutaredoxin"/>
    <property type="match status" value="1"/>
</dbReference>
<gene>
    <name evidence="6" type="ORF">CKW00_00605</name>
</gene>
<evidence type="ECO:0000256" key="1">
    <source>
        <dbReference type="ARBA" id="ARBA00006926"/>
    </source>
</evidence>
<dbReference type="CDD" id="cd00340">
    <property type="entry name" value="GSH_Peroxidase"/>
    <property type="match status" value="1"/>
</dbReference>
<keyword evidence="3 4" id="KW-0560">Oxidoreductase</keyword>
<dbReference type="PROSITE" id="PS51355">
    <property type="entry name" value="GLUTATHIONE_PEROXID_3"/>
    <property type="match status" value="1"/>
</dbReference>
<organism evidence="6 7">
    <name type="scientific">Salimicrobium humidisoli</name>
    <dbReference type="NCBI Taxonomy" id="2029857"/>
    <lineage>
        <taxon>Bacteria</taxon>
        <taxon>Bacillati</taxon>
        <taxon>Bacillota</taxon>
        <taxon>Bacilli</taxon>
        <taxon>Bacillales</taxon>
        <taxon>Bacillaceae</taxon>
        <taxon>Salimicrobium</taxon>
    </lineage>
</organism>
<evidence type="ECO:0000256" key="4">
    <source>
        <dbReference type="RuleBase" id="RU000499"/>
    </source>
</evidence>
<keyword evidence="2 4" id="KW-0575">Peroxidase</keyword>
<dbReference type="PIRSF" id="PIRSF000303">
    <property type="entry name" value="Glutathion_perox"/>
    <property type="match status" value="1"/>
</dbReference>
<dbReference type="InterPro" id="IPR000889">
    <property type="entry name" value="Glutathione_peroxidase"/>
</dbReference>
<dbReference type="Pfam" id="PF00255">
    <property type="entry name" value="GSHPx"/>
    <property type="match status" value="1"/>
</dbReference>
<evidence type="ECO:0000256" key="2">
    <source>
        <dbReference type="ARBA" id="ARBA00022559"/>
    </source>
</evidence>
<name>A0ABX4HUT5_9BACI</name>
<dbReference type="InterPro" id="IPR036249">
    <property type="entry name" value="Thioredoxin-like_sf"/>
</dbReference>
<dbReference type="EMBL" id="NSGH01000001">
    <property type="protein sequence ID" value="PBB06989.1"/>
    <property type="molecule type" value="Genomic_DNA"/>
</dbReference>
<dbReference type="SUPFAM" id="SSF52833">
    <property type="entry name" value="Thioredoxin-like"/>
    <property type="match status" value="1"/>
</dbReference>
<dbReference type="PROSITE" id="PS51352">
    <property type="entry name" value="THIOREDOXIN_2"/>
    <property type="match status" value="1"/>
</dbReference>
<evidence type="ECO:0000259" key="5">
    <source>
        <dbReference type="PROSITE" id="PS51352"/>
    </source>
</evidence>
<dbReference type="PROSITE" id="PS00763">
    <property type="entry name" value="GLUTATHIONE_PEROXID_2"/>
    <property type="match status" value="1"/>
</dbReference>
<accession>A0ABX4HUT5</accession>
<evidence type="ECO:0000313" key="6">
    <source>
        <dbReference type="EMBL" id="PBB06989.1"/>
    </source>
</evidence>
<dbReference type="PANTHER" id="PTHR11592">
    <property type="entry name" value="GLUTATHIONE PEROXIDASE"/>
    <property type="match status" value="1"/>
</dbReference>
<evidence type="ECO:0000313" key="7">
    <source>
        <dbReference type="Proteomes" id="UP000217561"/>
    </source>
</evidence>
<evidence type="ECO:0000256" key="3">
    <source>
        <dbReference type="ARBA" id="ARBA00023002"/>
    </source>
</evidence>
<sequence length="159" mass="17958">MMSVHDISVTKENGETYSLDAYKGKVLMIVNTATKCGLRGQFDELEELYKKYQDEGFVVLGFPSNQFANQEPGSAQDAAEQCRLNYGVTFPMHEKIKVNGDDTHELFRHLKEQSGGMLGDGIKWNFTKFLVDQDGNVVERYAPQTSPKKAEEDIRKLVS</sequence>